<dbReference type="GO" id="GO:0019212">
    <property type="term" value="F:phosphatase inhibitor activity"/>
    <property type="evidence" value="ECO:0007669"/>
    <property type="project" value="TreeGrafter"/>
</dbReference>
<evidence type="ECO:0000256" key="5">
    <source>
        <dbReference type="SAM" id="MobiDB-lite"/>
    </source>
</evidence>
<protein>
    <submittedName>
        <fullName evidence="6">RNA polymerase II subunit 5-mediating protein</fullName>
    </submittedName>
</protein>
<dbReference type="GO" id="GO:0003682">
    <property type="term" value="F:chromatin binding"/>
    <property type="evidence" value="ECO:0007669"/>
    <property type="project" value="TreeGrafter"/>
</dbReference>
<evidence type="ECO:0000313" key="7">
    <source>
        <dbReference type="Proteomes" id="UP000250235"/>
    </source>
</evidence>
<dbReference type="GO" id="GO:0005634">
    <property type="term" value="C:nucleus"/>
    <property type="evidence" value="ECO:0007669"/>
    <property type="project" value="UniProtKB-SubCell"/>
</dbReference>
<evidence type="ECO:0000256" key="4">
    <source>
        <dbReference type="SAM" id="Coils"/>
    </source>
</evidence>
<evidence type="ECO:0000313" key="6">
    <source>
        <dbReference type="EMBL" id="KZV39236.1"/>
    </source>
</evidence>
<dbReference type="GO" id="GO:0003714">
    <property type="term" value="F:transcription corepressor activity"/>
    <property type="evidence" value="ECO:0007669"/>
    <property type="project" value="TreeGrafter"/>
</dbReference>
<sequence>MVPFGKAAFFPGQLIHTNEFLVLLGEGYYADRTSKQTAEILKRRGKALVTQAESLKAVTQDLMAEASFFGATASESAEGLVEIREDYEDEGSSEPLLTADNKSFTHFIEEDDTKAEVEDEEYKRIFSRIAELEMEEEEAEKANEYEEDEQIPNVLDNSISPSSIDQAQLLEEPLVPKGKLTPEEPPVSKEVMATTRSEADWDAWERLIIESRENMNKLREDMNAVMANLVKVNKSLSHLSLELKSLGPAKEDRGGVGEGEIGDGERADSELQEPGDEGNDAEEQGEADTHGEEATDTSGTADGVLVGTLLVVIVGWSDGSGAWMGGADGAAIAIGVKVRDWFQWVKSRTPNWNWNRFAEELIHRYSGRKAANPYESYASFKWGELPVDEHIKEELLLSRMSYTTKEGSANYRGETRQGGGDGSMGRAQRTDCDRFGYIQAHEGQIRSNTTSVGPEGGCLRPNALTSPNPTTQSSSGDLDGPPYGSYPSYNSSVVTKGSGVPDVKEKVQAPVTASNTAFTGSIVEHSHNIRTNSTTDLADAPSSKPVSRFKLHRK</sequence>
<feature type="coiled-coil region" evidence="4">
    <location>
        <begin position="208"/>
        <end position="235"/>
    </location>
</feature>
<dbReference type="CDD" id="cd23159">
    <property type="entry name" value="Prefoldin_URI1"/>
    <property type="match status" value="1"/>
</dbReference>
<dbReference type="Gene3D" id="1.10.287.370">
    <property type="match status" value="1"/>
</dbReference>
<feature type="region of interest" description="Disordered" evidence="5">
    <location>
        <begin position="443"/>
        <end position="554"/>
    </location>
</feature>
<accession>A0A2Z7BY59</accession>
<feature type="compositionally biased region" description="Low complexity" evidence="5">
    <location>
        <begin position="480"/>
        <end position="492"/>
    </location>
</feature>
<keyword evidence="7" id="KW-1185">Reference proteome</keyword>
<dbReference type="EMBL" id="KV001292">
    <property type="protein sequence ID" value="KZV39236.1"/>
    <property type="molecule type" value="Genomic_DNA"/>
</dbReference>
<dbReference type="SUPFAM" id="SSF46579">
    <property type="entry name" value="Prefoldin"/>
    <property type="match status" value="1"/>
</dbReference>
<comment type="similarity">
    <text evidence="3">Belongs to the RNA polymerase II subunit 5-mediating protein family.</text>
</comment>
<reference evidence="6 7" key="1">
    <citation type="journal article" date="2015" name="Proc. Natl. Acad. Sci. U.S.A.">
        <title>The resurrection genome of Boea hygrometrica: A blueprint for survival of dehydration.</title>
        <authorList>
            <person name="Xiao L."/>
            <person name="Yang G."/>
            <person name="Zhang L."/>
            <person name="Yang X."/>
            <person name="Zhao S."/>
            <person name="Ji Z."/>
            <person name="Zhou Q."/>
            <person name="Hu M."/>
            <person name="Wang Y."/>
            <person name="Chen M."/>
            <person name="Xu Y."/>
            <person name="Jin H."/>
            <person name="Xiao X."/>
            <person name="Hu G."/>
            <person name="Bao F."/>
            <person name="Hu Y."/>
            <person name="Wan P."/>
            <person name="Li L."/>
            <person name="Deng X."/>
            <person name="Kuang T."/>
            <person name="Xiang C."/>
            <person name="Zhu J.K."/>
            <person name="Oliver M.J."/>
            <person name="He Y."/>
        </authorList>
    </citation>
    <scope>NUCLEOTIDE SEQUENCE [LARGE SCALE GENOMIC DNA]</scope>
    <source>
        <strain evidence="7">cv. XS01</strain>
    </source>
</reference>
<organism evidence="6 7">
    <name type="scientific">Dorcoceras hygrometricum</name>
    <dbReference type="NCBI Taxonomy" id="472368"/>
    <lineage>
        <taxon>Eukaryota</taxon>
        <taxon>Viridiplantae</taxon>
        <taxon>Streptophyta</taxon>
        <taxon>Embryophyta</taxon>
        <taxon>Tracheophyta</taxon>
        <taxon>Spermatophyta</taxon>
        <taxon>Magnoliopsida</taxon>
        <taxon>eudicotyledons</taxon>
        <taxon>Gunneridae</taxon>
        <taxon>Pentapetalae</taxon>
        <taxon>asterids</taxon>
        <taxon>lamiids</taxon>
        <taxon>Lamiales</taxon>
        <taxon>Gesneriaceae</taxon>
        <taxon>Didymocarpoideae</taxon>
        <taxon>Trichosporeae</taxon>
        <taxon>Loxocarpinae</taxon>
        <taxon>Dorcoceras</taxon>
    </lineage>
</organism>
<feature type="compositionally biased region" description="Polar residues" evidence="5">
    <location>
        <begin position="463"/>
        <end position="476"/>
    </location>
</feature>
<feature type="region of interest" description="Disordered" evidence="5">
    <location>
        <begin position="248"/>
        <end position="300"/>
    </location>
</feature>
<feature type="compositionally biased region" description="Acidic residues" evidence="5">
    <location>
        <begin position="270"/>
        <end position="286"/>
    </location>
</feature>
<feature type="region of interest" description="Disordered" evidence="5">
    <location>
        <begin position="408"/>
        <end position="428"/>
    </location>
</feature>
<dbReference type="PANTHER" id="PTHR15111">
    <property type="entry name" value="RNA POLYMERASE II SUBUNIT 5-MEDIATING PROTEIN NNX3"/>
    <property type="match status" value="1"/>
</dbReference>
<name>A0A2Z7BY59_9LAMI</name>
<keyword evidence="4" id="KW-0175">Coiled coil</keyword>
<dbReference type="InterPro" id="IPR052255">
    <property type="entry name" value="RNA_pol_II_subunit5-mediator"/>
</dbReference>
<proteinExistence type="inferred from homology"/>
<dbReference type="GO" id="GO:0009409">
    <property type="term" value="P:response to cold"/>
    <property type="evidence" value="ECO:0007669"/>
    <property type="project" value="UniProtKB-ARBA"/>
</dbReference>
<dbReference type="GO" id="GO:0000122">
    <property type="term" value="P:negative regulation of transcription by RNA polymerase II"/>
    <property type="evidence" value="ECO:0007669"/>
    <property type="project" value="TreeGrafter"/>
</dbReference>
<evidence type="ECO:0000256" key="3">
    <source>
        <dbReference type="ARBA" id="ARBA00038295"/>
    </source>
</evidence>
<evidence type="ECO:0000256" key="1">
    <source>
        <dbReference type="ARBA" id="ARBA00004123"/>
    </source>
</evidence>
<dbReference type="GO" id="GO:0006457">
    <property type="term" value="P:protein folding"/>
    <property type="evidence" value="ECO:0007669"/>
    <property type="project" value="UniProtKB-ARBA"/>
</dbReference>
<dbReference type="OrthoDB" id="21413at2759"/>
<dbReference type="PANTHER" id="PTHR15111:SF0">
    <property type="entry name" value="UNCONVENTIONAL PREFOLDIN RPB5 INTERACTOR 1"/>
    <property type="match status" value="1"/>
</dbReference>
<dbReference type="InterPro" id="IPR004127">
    <property type="entry name" value="Prefoldin_subunit_alpha"/>
</dbReference>
<dbReference type="Pfam" id="PF02996">
    <property type="entry name" value="Prefoldin"/>
    <property type="match status" value="1"/>
</dbReference>
<dbReference type="AlphaFoldDB" id="A0A2Z7BY59"/>
<feature type="coiled-coil region" evidence="4">
    <location>
        <begin position="122"/>
        <end position="149"/>
    </location>
</feature>
<evidence type="ECO:0000256" key="2">
    <source>
        <dbReference type="ARBA" id="ARBA00023242"/>
    </source>
</evidence>
<keyword evidence="2" id="KW-0539">Nucleus</keyword>
<comment type="subcellular location">
    <subcellularLocation>
        <location evidence="1">Nucleus</location>
    </subcellularLocation>
</comment>
<dbReference type="Proteomes" id="UP000250235">
    <property type="component" value="Unassembled WGS sequence"/>
</dbReference>
<dbReference type="InterPro" id="IPR009053">
    <property type="entry name" value="Prefoldin"/>
</dbReference>
<gene>
    <name evidence="6" type="ORF">F511_30372</name>
</gene>